<keyword evidence="11 15" id="KW-0234">DNA repair</keyword>
<keyword evidence="12 15" id="KW-0413">Isomerase</keyword>
<evidence type="ECO:0000256" key="10">
    <source>
        <dbReference type="ARBA" id="ARBA00023125"/>
    </source>
</evidence>
<dbReference type="Pfam" id="PF00580">
    <property type="entry name" value="UvrD-helicase"/>
    <property type="match status" value="1"/>
</dbReference>
<evidence type="ECO:0000313" key="21">
    <source>
        <dbReference type="Proteomes" id="UP000732378"/>
    </source>
</evidence>
<evidence type="ECO:0000256" key="17">
    <source>
        <dbReference type="SAM" id="MobiDB-lite"/>
    </source>
</evidence>
<reference evidence="20 21" key="1">
    <citation type="submission" date="2021-01" db="EMBL/GenBank/DDBJ databases">
        <title>Sequencing the genomes of 1000 actinobacteria strains.</title>
        <authorList>
            <person name="Klenk H.-P."/>
        </authorList>
    </citation>
    <scope>NUCLEOTIDE SEQUENCE [LARGE SCALE GENOMIC DNA]</scope>
    <source>
        <strain evidence="20 21">DSM 18239</strain>
    </source>
</reference>
<comment type="catalytic activity">
    <reaction evidence="15">
        <text>Exonucleolytic cleavage (in the presence of ATP) in either 5'- to 3'- or 3'- to 5'-direction to yield 5'-phosphooligonucleotides.</text>
        <dbReference type="EC" id="3.1.11.5"/>
    </reaction>
</comment>
<feature type="region of interest" description="DNA-binding and helicase activity, interacts with RecC" evidence="15">
    <location>
        <begin position="1"/>
        <end position="764"/>
    </location>
</feature>
<sequence>MSAPGFDVCAPDLPTPGTTTLLEASAGTGKTWTIGALVTRYVVEGTARLDDMLVVTFGRAASQELRERVRTQLVEAERALAGDPDVPADTDLLRLVVGDGDDRALRHRRVLEALAGFDGATIATTHQFCALVLESLGVAGDTDARARLVEDLDDLLREVVDDLYLRAFAYADADPVFSHADALAIARAAVGDPQARLEPADADPATPAGRRVAFAQAVRDELDLRKRRLGVLSYDDLLLQLARALEAPGSPARTRMQERWQLVLVDEFQDTDPVQWQVLDRAFTGVATMVLIGDPKQAIYAFRGGDVTTYLQAARSADRHETLGVNWRSDAALLEATQALLAGAELGDEQIVVHPVSAHHQQRRLVGAPVEAPLRLRAVRRDSLGRGPGTSLAVGQVRPHVARDLALDVRRLLASGATFEGRELEPRDVAVISYRHADLAAAQRALVEAGVPAVIAGGGSVFATPAAVEWLSLLEALEQPHRSARVRAAALTCFVGRSAAELDGDPGPGGRSRDDVTDEVADVLRRWADLAARRGVAAVLEAASAAGLPARVLREVGGERRLTDLRHIGEALHETAQREHLGLVSLLAWLREQVAEGRAGRGAERTRRLDSDAAAVQLVTIHASKGLQYPVVYLPALADRFVPKPVRPLFHDDAGQRCLDVGGPRDAAADGWGESVRRWNDEEAGEWLRLLYVAMTRAQAQVVCWWAPTKNALASPLHRLLCRPQGDPVVPRTPPVPGDHEVVGLFGDWARRGGPVPEAALWGDPPPAPARPAPGRLEARRFARDVDTAWRRTSYSALTAAPSAERAAPGSSVAGSPPSPGGAGGGAVGSEPESIPKDDEPATRPDAVPATLDGASPAVVPAELQVASPMADLPVGATFGSLVHAVLEHADPGADDLRAELVAHVRDQLVWWPVDVDPEALADALVAVCDSPLGSAAPGLRLRDVGLRDRLREMDFELPLSGGDLAEPLEAGRPEQEVRLGDLAPLLRRHLDETDPVRGYAAALEQPALGDQPLRGYLTGSVDVVLRVAGHAGDVGGAGSGATQPAPRYLVVDYKTNWLGPPDEPLTAHAYRPAALDAAMVHSDYPLQALLYAVVLHRFLRWRQPGYDPELHLGGVLYLYLRGMCGEATPLVDGEPCGVFRWTPPVPLLEAVSDLLDGARP</sequence>
<feature type="domain" description="UvrD-like helicase ATP-binding" evidence="18">
    <location>
        <begin position="3"/>
        <end position="330"/>
    </location>
</feature>
<keyword evidence="21" id="KW-1185">Reference proteome</keyword>
<dbReference type="InterPro" id="IPR014016">
    <property type="entry name" value="UvrD-like_ATP-bd"/>
</dbReference>
<evidence type="ECO:0000256" key="9">
    <source>
        <dbReference type="ARBA" id="ARBA00022842"/>
    </source>
</evidence>
<evidence type="ECO:0000256" key="7">
    <source>
        <dbReference type="ARBA" id="ARBA00022839"/>
    </source>
</evidence>
<dbReference type="PROSITE" id="PS51198">
    <property type="entry name" value="UVRD_HELICASE_ATP_BIND"/>
    <property type="match status" value="1"/>
</dbReference>
<dbReference type="Proteomes" id="UP000732378">
    <property type="component" value="Unassembled WGS sequence"/>
</dbReference>
<evidence type="ECO:0000259" key="19">
    <source>
        <dbReference type="PROSITE" id="PS51217"/>
    </source>
</evidence>
<gene>
    <name evidence="15" type="primary">recB</name>
    <name evidence="20" type="ORF">JOE61_001815</name>
</gene>
<feature type="binding site" evidence="15">
    <location>
        <position position="1023"/>
    </location>
    <ligand>
        <name>Mg(2+)</name>
        <dbReference type="ChEBI" id="CHEBI:18420"/>
    </ligand>
</feature>
<proteinExistence type="inferred from homology"/>
<evidence type="ECO:0000313" key="20">
    <source>
        <dbReference type="EMBL" id="MBM7508001.1"/>
    </source>
</evidence>
<comment type="subunit">
    <text evidence="15">Heterotrimer of RecB, RecC and RecD. All subunits contribute to DNA-binding. Interacts with RecA.</text>
</comment>
<keyword evidence="8 15" id="KW-0067">ATP-binding</keyword>
<dbReference type="PANTHER" id="PTHR11070">
    <property type="entry name" value="UVRD / RECB / PCRA DNA HELICASE FAMILY MEMBER"/>
    <property type="match status" value="1"/>
</dbReference>
<comment type="caution">
    <text evidence="20">The sequence shown here is derived from an EMBL/GenBank/DDBJ whole genome shotgun (WGS) entry which is preliminary data.</text>
</comment>
<evidence type="ECO:0000256" key="13">
    <source>
        <dbReference type="ARBA" id="ARBA00034617"/>
    </source>
</evidence>
<feature type="binding site" evidence="15">
    <location>
        <position position="1053"/>
    </location>
    <ligand>
        <name>Mg(2+)</name>
        <dbReference type="ChEBI" id="CHEBI:18420"/>
    </ligand>
</feature>
<feature type="domain" description="UvrD-like helicase C-terminal" evidence="19">
    <location>
        <begin position="361"/>
        <end position="626"/>
    </location>
</feature>
<evidence type="ECO:0000256" key="8">
    <source>
        <dbReference type="ARBA" id="ARBA00022840"/>
    </source>
</evidence>
<organism evidence="20 21">
    <name type="scientific">Nocardioides salarius</name>
    <dbReference type="NCBI Taxonomy" id="374513"/>
    <lineage>
        <taxon>Bacteria</taxon>
        <taxon>Bacillati</taxon>
        <taxon>Actinomycetota</taxon>
        <taxon>Actinomycetes</taxon>
        <taxon>Propionibacteriales</taxon>
        <taxon>Nocardioidaceae</taxon>
        <taxon>Nocardioides</taxon>
    </lineage>
</organism>
<feature type="region of interest" description="Nuclease activity, interacts with RecD and RecA" evidence="15">
    <location>
        <begin position="789"/>
        <end position="1161"/>
    </location>
</feature>
<dbReference type="EC" id="3.1.11.5" evidence="15"/>
<comment type="catalytic activity">
    <reaction evidence="13 15">
        <text>Couples ATP hydrolysis with the unwinding of duplex DNA by translocating in the 3'-5' direction.</text>
        <dbReference type="EC" id="5.6.2.4"/>
    </reaction>
</comment>
<comment type="function">
    <text evidence="15">A helicase/nuclease that prepares dsDNA breaks (DSB) for recombinational DNA repair. Binds to DSBs and unwinds DNA via a highly rapid and processive ATP-dependent bidirectional helicase activity. Unwinds dsDNA until it encounters a Chi (crossover hotspot instigator) sequence from the 3' direction. Cuts ssDNA a few nucleotides 3' to the Chi site. The properties and activities of the enzyme are changed at Chi. The Chi-altered holoenzyme produces a long 3'-ssDNA overhang and facilitates RecA-binding to the ssDNA for homologous DNA recombination and repair. Holoenzyme degrades any linearized DNA that is unable to undergo homologous recombination. In the holoenzyme this subunit contributes ATPase, 3'-5' helicase, exonuclease activity and loads RecA onto ssDNA.</text>
</comment>
<evidence type="ECO:0000256" key="4">
    <source>
        <dbReference type="ARBA" id="ARBA00022763"/>
    </source>
</evidence>
<feature type="region of interest" description="Disordered" evidence="17">
    <location>
        <begin position="801"/>
        <end position="853"/>
    </location>
</feature>
<comment type="similarity">
    <text evidence="15">Belongs to the helicase family. UvrD subfamily.</text>
</comment>
<dbReference type="InterPro" id="IPR011335">
    <property type="entry name" value="Restrct_endonuc-II-like"/>
</dbReference>
<dbReference type="InterPro" id="IPR014017">
    <property type="entry name" value="DNA_helicase_UvrD-like_C"/>
</dbReference>
<protein>
    <recommendedName>
        <fullName evidence="15">RecBCD enzyme subunit RecB</fullName>
        <ecNumber evidence="15">3.1.11.5</ecNumber>
        <ecNumber evidence="15">5.6.2.4</ecNumber>
    </recommendedName>
    <alternativeName>
        <fullName evidence="15">DNA 3'-5' helicase subunit RecB</fullName>
    </alternativeName>
    <alternativeName>
        <fullName evidence="15">Exonuclease V subunit RecB</fullName>
        <shortName evidence="15">ExoV subunit RecB</shortName>
    </alternativeName>
    <alternativeName>
        <fullName evidence="15">Helicase/nuclease RecBCD subunit RecB</fullName>
    </alternativeName>
</protein>
<dbReference type="SUPFAM" id="SSF52980">
    <property type="entry name" value="Restriction endonuclease-like"/>
    <property type="match status" value="1"/>
</dbReference>
<dbReference type="SUPFAM" id="SSF52540">
    <property type="entry name" value="P-loop containing nucleoside triphosphate hydrolases"/>
    <property type="match status" value="1"/>
</dbReference>
<comment type="domain">
    <text evidence="15">The C-terminal domain has nuclease activity and interacts with RecD. It interacts with RecA, facilitating its loading onto ssDNA.</text>
</comment>
<dbReference type="HAMAP" id="MF_01485">
    <property type="entry name" value="RecB"/>
    <property type="match status" value="1"/>
</dbReference>
<keyword evidence="1 15" id="KW-0540">Nuclease</keyword>
<evidence type="ECO:0000256" key="1">
    <source>
        <dbReference type="ARBA" id="ARBA00022722"/>
    </source>
</evidence>
<keyword evidence="5 15" id="KW-0378">Hydrolase</keyword>
<keyword evidence="4 15" id="KW-0227">DNA damage</keyword>
<keyword evidence="2 15" id="KW-0479">Metal-binding</keyword>
<dbReference type="GO" id="GO:0008854">
    <property type="term" value="F:exodeoxyribonuclease V activity"/>
    <property type="evidence" value="ECO:0007669"/>
    <property type="project" value="UniProtKB-EC"/>
</dbReference>
<dbReference type="InterPro" id="IPR011604">
    <property type="entry name" value="PDDEXK-like_dom_sf"/>
</dbReference>
<dbReference type="Gene3D" id="1.10.486.10">
    <property type="entry name" value="PCRA, domain 4"/>
    <property type="match status" value="1"/>
</dbReference>
<keyword evidence="7 15" id="KW-0269">Exonuclease</keyword>
<keyword evidence="3 15" id="KW-0547">Nucleotide-binding</keyword>
<comment type="miscellaneous">
    <text evidence="15">In the RecBCD complex, RecB has a slow 3'-5' helicase, an exonuclease activity and loads RecA onto ssDNA, RecD has a fast 5'-3' helicase activity, while RecC stimulates the ATPase and processivity of the RecB helicase and contributes to recognition of the Chi site.</text>
</comment>
<evidence type="ECO:0000256" key="12">
    <source>
        <dbReference type="ARBA" id="ARBA00023235"/>
    </source>
</evidence>
<accession>A0ABS2M9X8</accession>
<feature type="active site" description="For nuclease activity" evidence="15">
    <location>
        <position position="1053"/>
    </location>
</feature>
<evidence type="ECO:0000256" key="2">
    <source>
        <dbReference type="ARBA" id="ARBA00022723"/>
    </source>
</evidence>
<dbReference type="Gene3D" id="3.90.320.10">
    <property type="match status" value="1"/>
</dbReference>
<dbReference type="InterPro" id="IPR027417">
    <property type="entry name" value="P-loop_NTPase"/>
</dbReference>
<evidence type="ECO:0000259" key="18">
    <source>
        <dbReference type="PROSITE" id="PS51198"/>
    </source>
</evidence>
<keyword evidence="6 15" id="KW-0347">Helicase</keyword>
<evidence type="ECO:0000256" key="16">
    <source>
        <dbReference type="PROSITE-ProRule" id="PRU00560"/>
    </source>
</evidence>
<feature type="compositionally biased region" description="Low complexity" evidence="17">
    <location>
        <begin position="807"/>
        <end position="816"/>
    </location>
</feature>
<evidence type="ECO:0000256" key="3">
    <source>
        <dbReference type="ARBA" id="ARBA00022741"/>
    </source>
</evidence>
<evidence type="ECO:0000256" key="6">
    <source>
        <dbReference type="ARBA" id="ARBA00022806"/>
    </source>
</evidence>
<evidence type="ECO:0000256" key="14">
    <source>
        <dbReference type="ARBA" id="ARBA00048988"/>
    </source>
</evidence>
<feature type="compositionally biased region" description="Basic and acidic residues" evidence="17">
    <location>
        <begin position="834"/>
        <end position="843"/>
    </location>
</feature>
<feature type="binding site" evidence="16">
    <location>
        <begin position="24"/>
        <end position="31"/>
    </location>
    <ligand>
        <name>ATP</name>
        <dbReference type="ChEBI" id="CHEBI:30616"/>
    </ligand>
</feature>
<dbReference type="InterPro" id="IPR000212">
    <property type="entry name" value="DNA_helicase_UvrD/REP"/>
</dbReference>
<dbReference type="RefSeq" id="WP_193669750.1">
    <property type="nucleotide sequence ID" value="NZ_JACDTV010000010.1"/>
</dbReference>
<dbReference type="CDD" id="cd22352">
    <property type="entry name" value="RecB_C-like"/>
    <property type="match status" value="1"/>
</dbReference>
<feature type="binding site" evidence="15">
    <location>
        <position position="884"/>
    </location>
    <ligand>
        <name>Mg(2+)</name>
        <dbReference type="ChEBI" id="CHEBI:18420"/>
    </ligand>
</feature>
<feature type="region of interest" description="Disordered" evidence="17">
    <location>
        <begin position="758"/>
        <end position="778"/>
    </location>
</feature>
<keyword evidence="10 15" id="KW-0238">DNA-binding</keyword>
<dbReference type="EC" id="5.6.2.4" evidence="15"/>
<evidence type="ECO:0000256" key="15">
    <source>
        <dbReference type="HAMAP-Rule" id="MF_01485"/>
    </source>
</evidence>
<dbReference type="PANTHER" id="PTHR11070:SF23">
    <property type="entry name" value="RECBCD ENZYME SUBUNIT RECB"/>
    <property type="match status" value="1"/>
</dbReference>
<comment type="catalytic activity">
    <reaction evidence="14 15">
        <text>ATP + H2O = ADP + phosphate + H(+)</text>
        <dbReference type="Rhea" id="RHEA:13065"/>
        <dbReference type="ChEBI" id="CHEBI:15377"/>
        <dbReference type="ChEBI" id="CHEBI:15378"/>
        <dbReference type="ChEBI" id="CHEBI:30616"/>
        <dbReference type="ChEBI" id="CHEBI:43474"/>
        <dbReference type="ChEBI" id="CHEBI:456216"/>
        <dbReference type="EC" id="5.6.2.4"/>
    </reaction>
</comment>
<dbReference type="Gene3D" id="3.40.50.300">
    <property type="entry name" value="P-loop containing nucleotide triphosphate hydrolases"/>
    <property type="match status" value="3"/>
</dbReference>
<comment type="cofactor">
    <cofactor evidence="15">
        <name>Mg(2+)</name>
        <dbReference type="ChEBI" id="CHEBI:18420"/>
    </cofactor>
    <text evidence="15">Binds 1 Mg(2+) ion per subunit.</text>
</comment>
<evidence type="ECO:0000256" key="5">
    <source>
        <dbReference type="ARBA" id="ARBA00022801"/>
    </source>
</evidence>
<comment type="domain">
    <text evidence="15">The N-terminal DNA-binding domain is a ssDNA-dependent ATPase and has ATP-dependent 3'-5' helicase function. This domain interacts with RecC.</text>
</comment>
<name>A0ABS2M9X8_9ACTN</name>
<keyword evidence="9 15" id="KW-0460">Magnesium</keyword>
<dbReference type="InterPro" id="IPR004586">
    <property type="entry name" value="RecB"/>
</dbReference>
<evidence type="ECO:0000256" key="11">
    <source>
        <dbReference type="ARBA" id="ARBA00023204"/>
    </source>
</evidence>
<dbReference type="Pfam" id="PF13361">
    <property type="entry name" value="UvrD_C"/>
    <property type="match status" value="1"/>
</dbReference>
<dbReference type="PROSITE" id="PS51217">
    <property type="entry name" value="UVRD_HELICASE_CTER"/>
    <property type="match status" value="1"/>
</dbReference>
<dbReference type="EMBL" id="JAFBBZ010000001">
    <property type="protein sequence ID" value="MBM7508001.1"/>
    <property type="molecule type" value="Genomic_DNA"/>
</dbReference>